<evidence type="ECO:0000313" key="2">
    <source>
        <dbReference type="Proteomes" id="UP000830583"/>
    </source>
</evidence>
<dbReference type="Proteomes" id="UP000830583">
    <property type="component" value="Chromosome"/>
</dbReference>
<gene>
    <name evidence="1" type="ORF">M0M57_04335</name>
</gene>
<dbReference type="EMBL" id="CP096205">
    <property type="protein sequence ID" value="UPQ80065.1"/>
    <property type="molecule type" value="Genomic_DNA"/>
</dbReference>
<reference evidence="1" key="1">
    <citation type="submission" date="2022-04" db="EMBL/GenBank/DDBJ databases">
        <title>Consumption of N2O by Flavobacterium azooxidireducens sp. nov. isolated from Decomposing Leaf Litter of Phragmites australis (Cav.).</title>
        <authorList>
            <person name="Behrendt U."/>
            <person name="Spanner T."/>
            <person name="Augustin J."/>
            <person name="Horn M.A."/>
            <person name="Kolb S."/>
            <person name="Ulrich A."/>
        </authorList>
    </citation>
    <scope>NUCLEOTIDE SEQUENCE</scope>
    <source>
        <strain evidence="1">IGB 4-14</strain>
    </source>
</reference>
<sequence>MKNNFNLLLGIIATFLLFISCDKDFYEDVELQKNNLESIDVKTITYDEFKRKLKSVENKPAVKMIMNNTNSIRHFARSGDDSEIEIFTDVIKEITSGTYKSYTMYIKTSDTIASKFYNLTLEEKEGNTAAFITKYSPTENWLNDKNQPFDGGITTFRVEPGPSGSIKFTHFDEGGGGTSYPPYCDGVVVATTVFTEVLCGCGHTWQDYLMNLCTGCTTGYPSFPSFTQSTLYECISTPGSGYSPAGGSSPGSSQPGEPSNNSLTTIVGVPIIRPAVTYLADLLSLNGRQITFLSNNPVIEGQISNYISENTDSNNVVNPEAMAFALELINLAIQNPTFYTSENIINWFFTPREGQDFFYDATFWDNPNLSFPQQDLPTWDDFDLAYPRDNGADLVLIVGGAVQQAYNDYPSLSRGYCAKSFKSIKLFWNNNPTNYYNCK</sequence>
<proteinExistence type="predicted"/>
<accession>A0ABY4KKZ0</accession>
<evidence type="ECO:0000313" key="1">
    <source>
        <dbReference type="EMBL" id="UPQ80065.1"/>
    </source>
</evidence>
<dbReference type="PROSITE" id="PS51257">
    <property type="entry name" value="PROKAR_LIPOPROTEIN"/>
    <property type="match status" value="1"/>
</dbReference>
<protein>
    <recommendedName>
        <fullName evidence="3">Gingipain domain-containing protein</fullName>
    </recommendedName>
</protein>
<dbReference type="RefSeq" id="WP_248435715.1">
    <property type="nucleotide sequence ID" value="NZ_CP096205.1"/>
</dbReference>
<organism evidence="1 2">
    <name type="scientific">Flavobacterium azooxidireducens</name>
    <dbReference type="NCBI Taxonomy" id="1871076"/>
    <lineage>
        <taxon>Bacteria</taxon>
        <taxon>Pseudomonadati</taxon>
        <taxon>Bacteroidota</taxon>
        <taxon>Flavobacteriia</taxon>
        <taxon>Flavobacteriales</taxon>
        <taxon>Flavobacteriaceae</taxon>
        <taxon>Flavobacterium</taxon>
    </lineage>
</organism>
<keyword evidence="2" id="KW-1185">Reference proteome</keyword>
<evidence type="ECO:0008006" key="3">
    <source>
        <dbReference type="Google" id="ProtNLM"/>
    </source>
</evidence>
<name>A0ABY4KKZ0_9FLAO</name>